<organism evidence="23 24">
    <name type="scientific">Ferruginibacter yonginensis</name>
    <dbReference type="NCBI Taxonomy" id="1310416"/>
    <lineage>
        <taxon>Bacteria</taxon>
        <taxon>Pseudomonadati</taxon>
        <taxon>Bacteroidota</taxon>
        <taxon>Chitinophagia</taxon>
        <taxon>Chitinophagales</taxon>
        <taxon>Chitinophagaceae</taxon>
        <taxon>Ferruginibacter</taxon>
    </lineage>
</organism>
<dbReference type="InterPro" id="IPR035965">
    <property type="entry name" value="PAS-like_dom_sf"/>
</dbReference>
<dbReference type="CDD" id="cd00156">
    <property type="entry name" value="REC"/>
    <property type="match status" value="1"/>
</dbReference>
<comment type="catalytic activity">
    <reaction evidence="1">
        <text>ATP + protein L-histidine = ADP + protein N-phospho-L-histidine.</text>
        <dbReference type="EC" id="2.7.13.3"/>
    </reaction>
</comment>
<dbReference type="Gene3D" id="3.40.50.2300">
    <property type="match status" value="1"/>
</dbReference>
<dbReference type="PRINTS" id="PR00344">
    <property type="entry name" value="BCTRLSENSOR"/>
</dbReference>
<dbReference type="PROSITE" id="PS50112">
    <property type="entry name" value="PAS"/>
    <property type="match status" value="1"/>
</dbReference>
<keyword evidence="10" id="KW-0479">Metal-binding</keyword>
<proteinExistence type="predicted"/>
<keyword evidence="14" id="KW-0408">Iron</keyword>
<keyword evidence="13" id="KW-0067">ATP-binding</keyword>
<evidence type="ECO:0000256" key="6">
    <source>
        <dbReference type="ARBA" id="ARBA00022485"/>
    </source>
</evidence>
<dbReference type="InterPro" id="IPR011712">
    <property type="entry name" value="Sig_transdc_His_kin_sub3_dim/P"/>
</dbReference>
<evidence type="ECO:0000256" key="15">
    <source>
        <dbReference type="ARBA" id="ARBA00023012"/>
    </source>
</evidence>
<keyword evidence="9" id="KW-0808">Transferase</keyword>
<keyword evidence="7" id="KW-0963">Cytoplasm</keyword>
<keyword evidence="8 19" id="KW-0597">Phosphoprotein</keyword>
<evidence type="ECO:0000256" key="17">
    <source>
        <dbReference type="ARBA" id="ARBA00024827"/>
    </source>
</evidence>
<evidence type="ECO:0000256" key="8">
    <source>
        <dbReference type="ARBA" id="ARBA00022553"/>
    </source>
</evidence>
<dbReference type="Proteomes" id="UP001595907">
    <property type="component" value="Unassembled WGS sequence"/>
</dbReference>
<dbReference type="Pfam" id="PF07730">
    <property type="entry name" value="HisKA_3"/>
    <property type="match status" value="1"/>
</dbReference>
<dbReference type="RefSeq" id="WP_379709405.1">
    <property type="nucleotide sequence ID" value="NZ_JBHSCZ010000002.1"/>
</dbReference>
<dbReference type="Gene3D" id="1.20.5.1930">
    <property type="match status" value="1"/>
</dbReference>
<dbReference type="PROSITE" id="PS50110">
    <property type="entry name" value="RESPONSE_REGULATORY"/>
    <property type="match status" value="1"/>
</dbReference>
<dbReference type="InterPro" id="IPR004358">
    <property type="entry name" value="Sig_transdc_His_kin-like_C"/>
</dbReference>
<evidence type="ECO:0000256" key="16">
    <source>
        <dbReference type="ARBA" id="ARBA00023014"/>
    </source>
</evidence>
<evidence type="ECO:0000313" key="23">
    <source>
        <dbReference type="EMBL" id="MFC4263182.1"/>
    </source>
</evidence>
<dbReference type="Gene3D" id="3.30.450.20">
    <property type="entry name" value="PAS domain"/>
    <property type="match status" value="1"/>
</dbReference>
<dbReference type="SUPFAM" id="SSF55785">
    <property type="entry name" value="PYP-like sensor domain (PAS domain)"/>
    <property type="match status" value="1"/>
</dbReference>
<dbReference type="Pfam" id="PF13426">
    <property type="entry name" value="PAS_9"/>
    <property type="match status" value="1"/>
</dbReference>
<name>A0ABV8QTT6_9BACT</name>
<evidence type="ECO:0000256" key="7">
    <source>
        <dbReference type="ARBA" id="ARBA00022490"/>
    </source>
</evidence>
<evidence type="ECO:0000256" key="4">
    <source>
        <dbReference type="ARBA" id="ARBA00012438"/>
    </source>
</evidence>
<comment type="function">
    <text evidence="17">Member of the two-component regulatory system NreB/NreC involved in the control of dissimilatory nitrate/nitrite reduction in response to oxygen. NreB functions as a direct oxygen sensor histidine kinase which is autophosphorylated, in the absence of oxygen, probably at the conserved histidine residue, and transfers its phosphate group probably to a conserved aspartate residue of NreC. NreB/NreC activates the expression of the nitrate (narGHJI) and nitrite (nir) reductase operons, as well as the putative nitrate transporter gene narT.</text>
</comment>
<feature type="domain" description="Response regulatory" evidence="21">
    <location>
        <begin position="9"/>
        <end position="127"/>
    </location>
</feature>
<evidence type="ECO:0000256" key="14">
    <source>
        <dbReference type="ARBA" id="ARBA00023004"/>
    </source>
</evidence>
<dbReference type="SMART" id="SM00091">
    <property type="entry name" value="PAS"/>
    <property type="match status" value="1"/>
</dbReference>
<dbReference type="NCBIfam" id="TIGR00229">
    <property type="entry name" value="sensory_box"/>
    <property type="match status" value="1"/>
</dbReference>
<evidence type="ECO:0000256" key="10">
    <source>
        <dbReference type="ARBA" id="ARBA00022723"/>
    </source>
</evidence>
<dbReference type="SUPFAM" id="SSF52172">
    <property type="entry name" value="CheY-like"/>
    <property type="match status" value="1"/>
</dbReference>
<keyword evidence="11" id="KW-0547">Nucleotide-binding</keyword>
<dbReference type="InterPro" id="IPR005467">
    <property type="entry name" value="His_kinase_dom"/>
</dbReference>
<feature type="modified residue" description="4-aspartylphosphate" evidence="19">
    <location>
        <position position="62"/>
    </location>
</feature>
<reference evidence="24" key="1">
    <citation type="journal article" date="2019" name="Int. J. Syst. Evol. Microbiol.">
        <title>The Global Catalogue of Microorganisms (GCM) 10K type strain sequencing project: providing services to taxonomists for standard genome sequencing and annotation.</title>
        <authorList>
            <consortium name="The Broad Institute Genomics Platform"/>
            <consortium name="The Broad Institute Genome Sequencing Center for Infectious Disease"/>
            <person name="Wu L."/>
            <person name="Ma J."/>
        </authorList>
    </citation>
    <scope>NUCLEOTIDE SEQUENCE [LARGE SCALE GENOMIC DNA]</scope>
    <source>
        <strain evidence="24">CECT 8289</strain>
    </source>
</reference>
<dbReference type="Pfam" id="PF00072">
    <property type="entry name" value="Response_reg"/>
    <property type="match status" value="1"/>
</dbReference>
<dbReference type="PROSITE" id="PS50109">
    <property type="entry name" value="HIS_KIN"/>
    <property type="match status" value="1"/>
</dbReference>
<gene>
    <name evidence="23" type="ORF">ACFOWM_09860</name>
</gene>
<comment type="subcellular location">
    <subcellularLocation>
        <location evidence="3">Cytoplasm</location>
    </subcellularLocation>
</comment>
<evidence type="ECO:0000256" key="18">
    <source>
        <dbReference type="ARBA" id="ARBA00030800"/>
    </source>
</evidence>
<dbReference type="EC" id="2.7.13.3" evidence="4"/>
<dbReference type="SUPFAM" id="SSF55874">
    <property type="entry name" value="ATPase domain of HSP90 chaperone/DNA topoisomerase II/histidine kinase"/>
    <property type="match status" value="1"/>
</dbReference>
<dbReference type="PANTHER" id="PTHR24421:SF10">
    <property type="entry name" value="NITRATE_NITRITE SENSOR PROTEIN NARQ"/>
    <property type="match status" value="1"/>
</dbReference>
<comment type="cofactor">
    <cofactor evidence="2">
        <name>[4Fe-4S] cluster</name>
        <dbReference type="ChEBI" id="CHEBI:49883"/>
    </cofactor>
</comment>
<dbReference type="PANTHER" id="PTHR24421">
    <property type="entry name" value="NITRATE/NITRITE SENSOR PROTEIN NARX-RELATED"/>
    <property type="match status" value="1"/>
</dbReference>
<evidence type="ECO:0000259" key="20">
    <source>
        <dbReference type="PROSITE" id="PS50109"/>
    </source>
</evidence>
<dbReference type="SMART" id="SM00387">
    <property type="entry name" value="HATPase_c"/>
    <property type="match status" value="1"/>
</dbReference>
<evidence type="ECO:0000256" key="12">
    <source>
        <dbReference type="ARBA" id="ARBA00022777"/>
    </source>
</evidence>
<accession>A0ABV8QTT6</accession>
<dbReference type="InterPro" id="IPR001789">
    <property type="entry name" value="Sig_transdc_resp-reg_receiver"/>
</dbReference>
<keyword evidence="6" id="KW-0004">4Fe-4S</keyword>
<dbReference type="InterPro" id="IPR050482">
    <property type="entry name" value="Sensor_HK_TwoCompSys"/>
</dbReference>
<evidence type="ECO:0000259" key="22">
    <source>
        <dbReference type="PROSITE" id="PS50112"/>
    </source>
</evidence>
<protein>
    <recommendedName>
        <fullName evidence="5">Oxygen sensor histidine kinase NreB</fullName>
        <ecNumber evidence="4">2.7.13.3</ecNumber>
    </recommendedName>
    <alternativeName>
        <fullName evidence="18">Nitrogen regulation protein B</fullName>
    </alternativeName>
</protein>
<evidence type="ECO:0000256" key="2">
    <source>
        <dbReference type="ARBA" id="ARBA00001966"/>
    </source>
</evidence>
<dbReference type="InterPro" id="IPR036890">
    <property type="entry name" value="HATPase_C_sf"/>
</dbReference>
<feature type="domain" description="Histidine kinase" evidence="20">
    <location>
        <begin position="383"/>
        <end position="470"/>
    </location>
</feature>
<keyword evidence="12" id="KW-0418">Kinase</keyword>
<evidence type="ECO:0000313" key="24">
    <source>
        <dbReference type="Proteomes" id="UP001595907"/>
    </source>
</evidence>
<dbReference type="InterPro" id="IPR000014">
    <property type="entry name" value="PAS"/>
</dbReference>
<evidence type="ECO:0000256" key="11">
    <source>
        <dbReference type="ARBA" id="ARBA00022741"/>
    </source>
</evidence>
<evidence type="ECO:0000256" key="3">
    <source>
        <dbReference type="ARBA" id="ARBA00004496"/>
    </source>
</evidence>
<evidence type="ECO:0000256" key="19">
    <source>
        <dbReference type="PROSITE-ProRule" id="PRU00169"/>
    </source>
</evidence>
<dbReference type="InterPro" id="IPR003594">
    <property type="entry name" value="HATPase_dom"/>
</dbReference>
<dbReference type="Pfam" id="PF02518">
    <property type="entry name" value="HATPase_c"/>
    <property type="match status" value="1"/>
</dbReference>
<dbReference type="InterPro" id="IPR011006">
    <property type="entry name" value="CheY-like_superfamily"/>
</dbReference>
<keyword evidence="24" id="KW-1185">Reference proteome</keyword>
<evidence type="ECO:0000256" key="5">
    <source>
        <dbReference type="ARBA" id="ARBA00017322"/>
    </source>
</evidence>
<dbReference type="EMBL" id="JBHSCZ010000002">
    <property type="protein sequence ID" value="MFC4263182.1"/>
    <property type="molecule type" value="Genomic_DNA"/>
</dbReference>
<dbReference type="CDD" id="cd00130">
    <property type="entry name" value="PAS"/>
    <property type="match status" value="1"/>
</dbReference>
<keyword evidence="15" id="KW-0902">Two-component regulatory system</keyword>
<evidence type="ECO:0000256" key="1">
    <source>
        <dbReference type="ARBA" id="ARBA00000085"/>
    </source>
</evidence>
<dbReference type="CDD" id="cd16917">
    <property type="entry name" value="HATPase_UhpB-NarQ-NarX-like"/>
    <property type="match status" value="1"/>
</dbReference>
<sequence>MIKDNNTYNILIIEDNLGDFILIEEFIYDRIESPSITHTKSFASTKLLNQTAQQKFDVILLDLSLPDKSGEELITEMNTLNWGCPIIVLTGYTDIEFSIKSLSLGAADYLLKDEINASALYKSIVYSIERRKANIQIAESEKRFSNLFQLSPQPMWLYDIETLKFIQVNKAAIDLYGYTFNEFLKMTILDLRPATENFKPNQPLSNQVINNDKVFNDKIKHLKKNKEIIDVEVYSSAIIINNNEYRLTIAIDVTEKILYENKMTKAIIKTQEDERNEIGGELHDNICQLLVASQMSLGMLKNAIDAHSEKYYEQCKEYISESLQEIRNLSHRLSPAINEDINIEDSFRKLLNNFDIEGKYFIVFKFDKQLNDYQVNKDIHINLYRILQEHLNNIIKYANCKSVQVNLQVNHHNIVLQIIDDGVGFEISKANSGIGFANMRRRAELFGGNFNLYSAKGKGCKLNVTIPIQIKDSIEQV</sequence>
<feature type="domain" description="PAS" evidence="22">
    <location>
        <begin position="140"/>
        <end position="184"/>
    </location>
</feature>
<keyword evidence="16" id="KW-0411">Iron-sulfur</keyword>
<dbReference type="SMART" id="SM00448">
    <property type="entry name" value="REC"/>
    <property type="match status" value="1"/>
</dbReference>
<comment type="caution">
    <text evidence="23">The sequence shown here is derived from an EMBL/GenBank/DDBJ whole genome shotgun (WGS) entry which is preliminary data.</text>
</comment>
<evidence type="ECO:0000256" key="13">
    <source>
        <dbReference type="ARBA" id="ARBA00022840"/>
    </source>
</evidence>
<evidence type="ECO:0000259" key="21">
    <source>
        <dbReference type="PROSITE" id="PS50110"/>
    </source>
</evidence>
<evidence type="ECO:0000256" key="9">
    <source>
        <dbReference type="ARBA" id="ARBA00022679"/>
    </source>
</evidence>
<dbReference type="Gene3D" id="3.30.565.10">
    <property type="entry name" value="Histidine kinase-like ATPase, C-terminal domain"/>
    <property type="match status" value="1"/>
</dbReference>